<keyword evidence="2" id="KW-1185">Reference proteome</keyword>
<evidence type="ECO:0000313" key="2">
    <source>
        <dbReference type="Proteomes" id="UP001580430"/>
    </source>
</evidence>
<sequence length="110" mass="12922">MRNTRIEEIKAKKEFTNSVVCNKCGKIDKGFYEEEQDSNLTFQDTHRVTVDFEGEDSKYRTNVWRFDLCDKCLTDFVKTFKFAPEWFGGSLGVSSQMKFKEWKEHNGEVG</sequence>
<reference evidence="1 2" key="1">
    <citation type="submission" date="2024-09" db="EMBL/GenBank/DDBJ databases">
        <title>Paenibacillus zeirhizospherea sp. nov., isolated from surface of the maize (Zea mays) roots in a horticulture field, Hungary.</title>
        <authorList>
            <person name="Marton D."/>
            <person name="Farkas M."/>
            <person name="Bedics A."/>
            <person name="Toth E."/>
            <person name="Tancsics A."/>
            <person name="Boka K."/>
            <person name="Marati G."/>
            <person name="Kriszt B."/>
            <person name="Cserhati M."/>
        </authorList>
    </citation>
    <scope>NUCLEOTIDE SEQUENCE [LARGE SCALE GENOMIC DNA]</scope>
    <source>
        <strain evidence="1 2">JCM 18446</strain>
    </source>
</reference>
<evidence type="ECO:0000313" key="1">
    <source>
        <dbReference type="EMBL" id="MFB5758958.1"/>
    </source>
</evidence>
<gene>
    <name evidence="1" type="ORF">ACE5LO_00995</name>
</gene>
<organism evidence="1 2">
    <name type="scientific">Paenibacillus medicaginis</name>
    <dbReference type="NCBI Taxonomy" id="1470560"/>
    <lineage>
        <taxon>Bacteria</taxon>
        <taxon>Bacillati</taxon>
        <taxon>Bacillota</taxon>
        <taxon>Bacilli</taxon>
        <taxon>Bacillales</taxon>
        <taxon>Paenibacillaceae</taxon>
        <taxon>Paenibacillus</taxon>
    </lineage>
</organism>
<dbReference type="Proteomes" id="UP001580430">
    <property type="component" value="Unassembled WGS sequence"/>
</dbReference>
<proteinExistence type="predicted"/>
<accession>A0ABV5BUJ5</accession>
<protein>
    <submittedName>
        <fullName evidence="1">Uncharacterized protein</fullName>
    </submittedName>
</protein>
<dbReference type="RefSeq" id="WP_375518210.1">
    <property type="nucleotide sequence ID" value="NZ_JBHIRY010000001.1"/>
</dbReference>
<name>A0ABV5BUJ5_9BACL</name>
<comment type="caution">
    <text evidence="1">The sequence shown here is derived from an EMBL/GenBank/DDBJ whole genome shotgun (WGS) entry which is preliminary data.</text>
</comment>
<dbReference type="EMBL" id="JBHIRY010000001">
    <property type="protein sequence ID" value="MFB5758958.1"/>
    <property type="molecule type" value="Genomic_DNA"/>
</dbReference>